<dbReference type="PIRSF" id="PIRSF001767">
    <property type="entry name" value="Cdc6"/>
    <property type="match status" value="1"/>
</dbReference>
<keyword evidence="6" id="KW-0131">Cell cycle</keyword>
<dbReference type="EMBL" id="CP002504">
    <property type="protein sequence ID" value="AET41426.1"/>
    <property type="molecule type" value="Genomic_DNA"/>
</dbReference>
<dbReference type="GO" id="GO:0005525">
    <property type="term" value="F:GTP binding"/>
    <property type="evidence" value="ECO:0007669"/>
    <property type="project" value="EnsemblFungi"/>
</dbReference>
<dbReference type="GO" id="GO:0005524">
    <property type="term" value="F:ATP binding"/>
    <property type="evidence" value="ECO:0007669"/>
    <property type="project" value="EnsemblFungi"/>
</dbReference>
<dbReference type="GO" id="GO:0051301">
    <property type="term" value="P:cell division"/>
    <property type="evidence" value="ECO:0007669"/>
    <property type="project" value="UniProtKB-UniRule"/>
</dbReference>
<dbReference type="KEGG" id="erc:Ecym_8135"/>
<organism evidence="10 11">
    <name type="scientific">Eremothecium cymbalariae (strain CBS 270.75 / DBVPG 7215 / KCTC 17166 / NRRL Y-17582)</name>
    <name type="common">Yeast</name>
    <dbReference type="NCBI Taxonomy" id="931890"/>
    <lineage>
        <taxon>Eukaryota</taxon>
        <taxon>Fungi</taxon>
        <taxon>Dikarya</taxon>
        <taxon>Ascomycota</taxon>
        <taxon>Saccharomycotina</taxon>
        <taxon>Saccharomycetes</taxon>
        <taxon>Saccharomycetales</taxon>
        <taxon>Saccharomycetaceae</taxon>
        <taxon>Eremothecium</taxon>
    </lineage>
</organism>
<comment type="similarity">
    <text evidence="2 7">Belongs to the CDC6/cdc18 family.</text>
</comment>
<evidence type="ECO:0000256" key="5">
    <source>
        <dbReference type="ARBA" id="ARBA00023242"/>
    </source>
</evidence>
<dbReference type="Pfam" id="PF22606">
    <property type="entry name" value="Cdc6-ORC-like_ATPase_lid"/>
    <property type="match status" value="1"/>
</dbReference>
<keyword evidence="3" id="KW-0132">Cell division</keyword>
<dbReference type="GO" id="GO:0016887">
    <property type="term" value="F:ATP hydrolysis activity"/>
    <property type="evidence" value="ECO:0007669"/>
    <property type="project" value="EnsemblFungi"/>
</dbReference>
<dbReference type="InterPro" id="IPR050311">
    <property type="entry name" value="ORC1/CDC6"/>
</dbReference>
<dbReference type="AlphaFoldDB" id="G8JX52"/>
<dbReference type="SMART" id="SM01074">
    <property type="entry name" value="Cdc6_C"/>
    <property type="match status" value="1"/>
</dbReference>
<dbReference type="InterPro" id="IPR036390">
    <property type="entry name" value="WH_DNA-bd_sf"/>
</dbReference>
<protein>
    <recommendedName>
        <fullName evidence="7">Cell division control protein</fullName>
    </recommendedName>
</protein>
<dbReference type="GO" id="GO:0000082">
    <property type="term" value="P:G1/S transition of mitotic cell cycle"/>
    <property type="evidence" value="ECO:0007669"/>
    <property type="project" value="EnsemblFungi"/>
</dbReference>
<evidence type="ECO:0000256" key="4">
    <source>
        <dbReference type="ARBA" id="ARBA00022705"/>
    </source>
</evidence>
<evidence type="ECO:0000259" key="8">
    <source>
        <dbReference type="SMART" id="SM00382"/>
    </source>
</evidence>
<keyword evidence="4" id="KW-0235">DNA replication</keyword>
<dbReference type="Proteomes" id="UP000006790">
    <property type="component" value="Chromosome 8"/>
</dbReference>
<evidence type="ECO:0000256" key="1">
    <source>
        <dbReference type="ARBA" id="ARBA00004123"/>
    </source>
</evidence>
<reference evidence="11" key="1">
    <citation type="journal article" date="2012" name="G3 (Bethesda)">
        <title>Pichia sorbitophila, an interspecies yeast hybrid reveals early steps of genome resolution following polyploidization.</title>
        <authorList>
            <person name="Leh Louis V."/>
            <person name="Despons L."/>
            <person name="Friedrich A."/>
            <person name="Martin T."/>
            <person name="Durrens P."/>
            <person name="Casaregola S."/>
            <person name="Neuveglise C."/>
            <person name="Fairhead C."/>
            <person name="Marck C."/>
            <person name="Cruz J.A."/>
            <person name="Straub M.L."/>
            <person name="Kugler V."/>
            <person name="Sacerdot C."/>
            <person name="Uzunov Z."/>
            <person name="Thierry A."/>
            <person name="Weiss S."/>
            <person name="Bleykasten C."/>
            <person name="De Montigny J."/>
            <person name="Jacques N."/>
            <person name="Jung P."/>
            <person name="Lemaire M."/>
            <person name="Mallet S."/>
            <person name="Morel G."/>
            <person name="Richard G.F."/>
            <person name="Sarkar A."/>
            <person name="Savel G."/>
            <person name="Schacherer J."/>
            <person name="Seret M.L."/>
            <person name="Talla E."/>
            <person name="Samson G."/>
            <person name="Jubin C."/>
            <person name="Poulain J."/>
            <person name="Vacherie B."/>
            <person name="Barbe V."/>
            <person name="Pelletier E."/>
            <person name="Sherman D.J."/>
            <person name="Westhof E."/>
            <person name="Weissenbach J."/>
            <person name="Baret P.V."/>
            <person name="Wincker P."/>
            <person name="Gaillardin C."/>
            <person name="Dujon B."/>
            <person name="Souciet J.L."/>
        </authorList>
    </citation>
    <scope>NUCLEOTIDE SEQUENCE [LARGE SCALE GENOMIC DNA]</scope>
    <source>
        <strain evidence="11">CBS 270.75 / DBVPG 7215 / KCTC 17166 / NRRL Y-17582</strain>
    </source>
</reference>
<proteinExistence type="inferred from homology"/>
<dbReference type="HOGENOM" id="CLU_012774_2_1_1"/>
<keyword evidence="11" id="KW-1185">Reference proteome</keyword>
<dbReference type="PANTHER" id="PTHR10763">
    <property type="entry name" value="CELL DIVISION CONTROL PROTEIN 6-RELATED"/>
    <property type="match status" value="1"/>
</dbReference>
<evidence type="ECO:0000256" key="2">
    <source>
        <dbReference type="ARBA" id="ARBA00006184"/>
    </source>
</evidence>
<evidence type="ECO:0000259" key="9">
    <source>
        <dbReference type="SMART" id="SM01074"/>
    </source>
</evidence>
<accession>G8JX52</accession>
<dbReference type="SUPFAM" id="SSF46785">
    <property type="entry name" value="Winged helix' DNA-binding domain"/>
    <property type="match status" value="1"/>
</dbReference>
<dbReference type="FunCoup" id="G8JX52">
    <property type="interactions" value="1090"/>
</dbReference>
<evidence type="ECO:0000313" key="11">
    <source>
        <dbReference type="Proteomes" id="UP000006790"/>
    </source>
</evidence>
<sequence>MLTRNKRTILLPFEEGNGVDVVLPAAKRLRGLRTPPASPEKQDLSVMAPALRLKHSMKLEPDVEVQPKRLVFGKSSIYSKTKSVLQRSSFTAMDKPWLPTRQKQYAAIAQFLKNSVGSDHGGSLYITGPPGTGKTAQLELIIRQTFHTIIIGEENRRNAPKHDPTLANTLHYETAPGRYQSVAVVSLNCIALRKPESIWSKIHRQSCIQDSNKEPVKTMEDLQKFIKAHSNTAFVVILDEMDKLLTSTLEDSNATRIIVNLFILAKLPSVRFTLIGIANSLDMKDRLLNRLALASDFLPQIINFAPYSSDEMFEIVTSKLKSIDKNESIIQPMAIKFAAKKCSCNTGDLRKLFDVLRNSVELAELESLKNKSSDIVVRVTLTHVSRVFSTYINGSSTKSRISKLNMQQKVVLCALVHREKSDLYKARCSIDDAYDYYSKLLSGTIALNPLKRNEFLESCDALELCGVVSIETGKYGRKAKQSVKLIKSTIDEKEFQDEVSKVDLLKRITI</sequence>
<evidence type="ECO:0000256" key="3">
    <source>
        <dbReference type="ARBA" id="ARBA00022618"/>
    </source>
</evidence>
<dbReference type="eggNOG" id="KOG2227">
    <property type="taxonomic scope" value="Eukaryota"/>
</dbReference>
<dbReference type="GO" id="GO:0004861">
    <property type="term" value="F:cyclin-dependent protein serine/threonine kinase inhibitor activity"/>
    <property type="evidence" value="ECO:0007669"/>
    <property type="project" value="EnsemblFungi"/>
</dbReference>
<dbReference type="InterPro" id="IPR027417">
    <property type="entry name" value="P-loop_NTPase"/>
</dbReference>
<dbReference type="RefSeq" id="XP_003648243.1">
    <property type="nucleotide sequence ID" value="XM_003648195.1"/>
</dbReference>
<evidence type="ECO:0000313" key="10">
    <source>
        <dbReference type="EMBL" id="AET41426.1"/>
    </source>
</evidence>
<dbReference type="Pfam" id="PF13401">
    <property type="entry name" value="AAA_22"/>
    <property type="match status" value="1"/>
</dbReference>
<dbReference type="GO" id="GO:0006267">
    <property type="term" value="P:pre-replicative complex assembly involved in nuclear cell cycle DNA replication"/>
    <property type="evidence" value="ECO:0007669"/>
    <property type="project" value="EnsemblFungi"/>
</dbReference>
<dbReference type="Gene3D" id="1.10.10.10">
    <property type="entry name" value="Winged helix-like DNA-binding domain superfamily/Winged helix DNA-binding domain"/>
    <property type="match status" value="1"/>
</dbReference>
<dbReference type="CDD" id="cd00009">
    <property type="entry name" value="AAA"/>
    <property type="match status" value="1"/>
</dbReference>
<feature type="domain" description="Cdc6 C-terminal" evidence="9">
    <location>
        <begin position="412"/>
        <end position="499"/>
    </location>
</feature>
<feature type="domain" description="AAA+ ATPase" evidence="8">
    <location>
        <begin position="120"/>
        <end position="308"/>
    </location>
</feature>
<dbReference type="OMA" id="WPTDEVY"/>
<dbReference type="GO" id="GO:0003924">
    <property type="term" value="F:GTPase activity"/>
    <property type="evidence" value="ECO:0007669"/>
    <property type="project" value="EnsemblFungi"/>
</dbReference>
<dbReference type="OrthoDB" id="1926878at2759"/>
<keyword evidence="5" id="KW-0539">Nucleus</keyword>
<dbReference type="GO" id="GO:0140530">
    <property type="term" value="P:MCM complex loading"/>
    <property type="evidence" value="ECO:0007669"/>
    <property type="project" value="EnsemblFungi"/>
</dbReference>
<dbReference type="Gene3D" id="3.40.50.300">
    <property type="entry name" value="P-loop containing nucleotide triphosphate hydrolases"/>
    <property type="match status" value="1"/>
</dbReference>
<dbReference type="InParanoid" id="G8JX52"/>
<dbReference type="InterPro" id="IPR016314">
    <property type="entry name" value="Cdc6/18"/>
</dbReference>
<dbReference type="Gene3D" id="1.10.8.60">
    <property type="match status" value="1"/>
</dbReference>
<dbReference type="SUPFAM" id="SSF52540">
    <property type="entry name" value="P-loop containing nucleoside triphosphate hydrolases"/>
    <property type="match status" value="1"/>
</dbReference>
<dbReference type="GO" id="GO:0005656">
    <property type="term" value="C:nuclear pre-replicative complex"/>
    <property type="evidence" value="ECO:0007669"/>
    <property type="project" value="EnsemblFungi"/>
</dbReference>
<comment type="subcellular location">
    <subcellularLocation>
        <location evidence="1">Nucleus</location>
    </subcellularLocation>
</comment>
<dbReference type="STRING" id="931890.G8JX52"/>
<dbReference type="GeneID" id="11469884"/>
<dbReference type="InterPro" id="IPR015163">
    <property type="entry name" value="Cdc6_C"/>
</dbReference>
<dbReference type="InterPro" id="IPR054425">
    <property type="entry name" value="Cdc6_ORC1-like_ATPase_lid"/>
</dbReference>
<dbReference type="Pfam" id="PF09079">
    <property type="entry name" value="WHD_Cdc6"/>
    <property type="match status" value="1"/>
</dbReference>
<evidence type="ECO:0000256" key="7">
    <source>
        <dbReference type="PIRNR" id="PIRNR001767"/>
    </source>
</evidence>
<dbReference type="GO" id="GO:0031261">
    <property type="term" value="C:DNA replication preinitiation complex"/>
    <property type="evidence" value="ECO:0007669"/>
    <property type="project" value="EnsemblFungi"/>
</dbReference>
<dbReference type="InterPro" id="IPR003593">
    <property type="entry name" value="AAA+_ATPase"/>
</dbReference>
<dbReference type="GO" id="GO:0003688">
    <property type="term" value="F:DNA replication origin binding"/>
    <property type="evidence" value="ECO:0007669"/>
    <property type="project" value="EnsemblFungi"/>
</dbReference>
<dbReference type="PANTHER" id="PTHR10763:SF26">
    <property type="entry name" value="CELL DIVISION CONTROL PROTEIN 6 HOMOLOG"/>
    <property type="match status" value="1"/>
</dbReference>
<dbReference type="GO" id="GO:0033314">
    <property type="term" value="P:mitotic DNA replication checkpoint signaling"/>
    <property type="evidence" value="ECO:0007669"/>
    <property type="project" value="TreeGrafter"/>
</dbReference>
<dbReference type="GO" id="GO:0030174">
    <property type="term" value="P:regulation of DNA-templated DNA replication initiation"/>
    <property type="evidence" value="ECO:0007669"/>
    <property type="project" value="EnsemblFungi"/>
</dbReference>
<dbReference type="FunFam" id="1.10.8.60:FF:000186">
    <property type="entry name" value="Cell division control protein"/>
    <property type="match status" value="1"/>
</dbReference>
<dbReference type="GO" id="GO:0003682">
    <property type="term" value="F:chromatin binding"/>
    <property type="evidence" value="ECO:0007669"/>
    <property type="project" value="EnsemblFungi"/>
</dbReference>
<dbReference type="InterPro" id="IPR049945">
    <property type="entry name" value="AAA_22"/>
</dbReference>
<gene>
    <name evidence="10" type="ordered locus">Ecym_8135</name>
</gene>
<name>G8JX52_ERECY</name>
<dbReference type="InterPro" id="IPR036388">
    <property type="entry name" value="WH-like_DNA-bd_sf"/>
</dbReference>
<dbReference type="SMART" id="SM00382">
    <property type="entry name" value="AAA"/>
    <property type="match status" value="1"/>
</dbReference>
<evidence type="ECO:0000256" key="6">
    <source>
        <dbReference type="ARBA" id="ARBA00023306"/>
    </source>
</evidence>